<reference evidence="9 10" key="1">
    <citation type="submission" date="2019-06" db="EMBL/GenBank/DDBJ databases">
        <title>Genome Sequence of the Brown Rot Fungal Pathogen Monilinia fructicola.</title>
        <authorList>
            <person name="De Miccolis Angelini R.M."/>
            <person name="Landi L."/>
            <person name="Abate D."/>
            <person name="Pollastro S."/>
            <person name="Romanazzi G."/>
            <person name="Faretra F."/>
        </authorList>
    </citation>
    <scope>NUCLEOTIDE SEQUENCE [LARGE SCALE GENOMIC DNA]</scope>
    <source>
        <strain evidence="9 10">Mfrc123</strain>
    </source>
</reference>
<keyword evidence="6" id="KW-0256">Endoplasmic reticulum</keyword>
<keyword evidence="4 6" id="KW-1133">Transmembrane helix</keyword>
<evidence type="ECO:0000256" key="1">
    <source>
        <dbReference type="ARBA" id="ARBA00004141"/>
    </source>
</evidence>
<protein>
    <recommendedName>
        <fullName evidence="6">Endoplasmic reticulum-Golgi intermediate compartment protein</fullName>
    </recommendedName>
</protein>
<feature type="domain" description="Endoplasmic reticulum vesicle transporter C-terminal" evidence="7">
    <location>
        <begin position="294"/>
        <end position="525"/>
    </location>
</feature>
<dbReference type="InterPro" id="IPR045888">
    <property type="entry name" value="Erv"/>
</dbReference>
<sequence length="543" mass="60290">MRLQCTRGGTKINRVQSIESCPQFENATETTESFPKDRVTSATPSRLVLPQINLMVLVPIGSCIFTVSPEIYVFLKGPSNSIRRRKATPPASLPTSLPNTIIIQSSYNIEQICLRNLDLQGLMPLPKLSTVDEARVRTTSGGIVTIASLLIVLYLAFGEWADYRRITVHPELVVDKGRGEKMEIHLNITFPKIPCELLTLDVMDVSGEQQVGVMHGVKKVRLSPQEEGVIMPRKRLLILILRTAVSATGLLLPQMRKSQAAVIPVTKYGRHMHQFRGLLVEERMSNNANVNIMLKRLDSQRKEGCRIEGGLRVNKVIGNFHIAPGRSFTNGNMHVHDLNNYFDSPVPGGHVFSHHIHSLRFGPELPEEVFKKLGSDSIIPWTNHHLNPLDNTEQITHEAAYNFMYFVKVVSTSYLPIGWEHTHNSAPHDASVDIGAYGHSQDGSIETHQYSVTTHRRSLNGGDDAADGHKEKLHARGGIPGVFFSYDISPMKVINREERSKTLAGFLTGLCAIIGGTLTVAAAVDRGVYEGATRLRKMQSKNL</sequence>
<evidence type="ECO:0000259" key="7">
    <source>
        <dbReference type="Pfam" id="PF07970"/>
    </source>
</evidence>
<dbReference type="PANTHER" id="PTHR10984:SF25">
    <property type="entry name" value="ENDOPLASMIC RETICULUM-GOLGI INTERMEDIATE COMPARTMENT PROTEIN 3"/>
    <property type="match status" value="1"/>
</dbReference>
<keyword evidence="10" id="KW-1185">Reference proteome</keyword>
<name>A0A5M9JLT4_MONFR</name>
<dbReference type="AlphaFoldDB" id="A0A5M9JLT4"/>
<feature type="transmembrane region" description="Helical" evidence="6">
    <location>
        <begin position="136"/>
        <end position="157"/>
    </location>
</feature>
<evidence type="ECO:0000313" key="10">
    <source>
        <dbReference type="Proteomes" id="UP000322873"/>
    </source>
</evidence>
<keyword evidence="3 6" id="KW-0812">Transmembrane</keyword>
<dbReference type="GO" id="GO:0006890">
    <property type="term" value="P:retrograde vesicle-mediated transport, Golgi to endoplasmic reticulum"/>
    <property type="evidence" value="ECO:0007669"/>
    <property type="project" value="TreeGrafter"/>
</dbReference>
<comment type="similarity">
    <text evidence="2 6">Belongs to the ERGIC family.</text>
</comment>
<dbReference type="GO" id="GO:0005789">
    <property type="term" value="C:endoplasmic reticulum membrane"/>
    <property type="evidence" value="ECO:0007669"/>
    <property type="project" value="UniProtKB-SubCell"/>
</dbReference>
<comment type="caution">
    <text evidence="6">Lacks conserved residue(s) required for the propagation of feature annotation.</text>
</comment>
<dbReference type="Pfam" id="PF13850">
    <property type="entry name" value="ERGIC_N"/>
    <property type="match status" value="1"/>
</dbReference>
<feature type="transmembrane region" description="Helical" evidence="6">
    <location>
        <begin position="54"/>
        <end position="75"/>
    </location>
</feature>
<dbReference type="InterPro" id="IPR039542">
    <property type="entry name" value="Erv_N"/>
</dbReference>
<evidence type="ECO:0000256" key="6">
    <source>
        <dbReference type="RuleBase" id="RU369013"/>
    </source>
</evidence>
<dbReference type="PANTHER" id="PTHR10984">
    <property type="entry name" value="ENDOPLASMIC RETICULUM-GOLGI INTERMEDIATE COMPARTMENT PROTEIN"/>
    <property type="match status" value="1"/>
</dbReference>
<evidence type="ECO:0000313" key="9">
    <source>
        <dbReference type="EMBL" id="KAA8570434.1"/>
    </source>
</evidence>
<keyword evidence="6" id="KW-0931">ER-Golgi transport</keyword>
<proteinExistence type="inferred from homology"/>
<keyword evidence="6" id="KW-0333">Golgi apparatus</keyword>
<keyword evidence="6" id="KW-0813">Transport</keyword>
<evidence type="ECO:0000256" key="4">
    <source>
        <dbReference type="ARBA" id="ARBA00022989"/>
    </source>
</evidence>
<dbReference type="Proteomes" id="UP000322873">
    <property type="component" value="Unassembled WGS sequence"/>
</dbReference>
<gene>
    <name evidence="9" type="ORF">EYC84_002720</name>
</gene>
<accession>A0A5M9JLT4</accession>
<dbReference type="GO" id="GO:0030134">
    <property type="term" value="C:COPII-coated ER to Golgi transport vesicle"/>
    <property type="evidence" value="ECO:0007669"/>
    <property type="project" value="TreeGrafter"/>
</dbReference>
<dbReference type="InterPro" id="IPR012936">
    <property type="entry name" value="Erv_C"/>
</dbReference>
<feature type="transmembrane region" description="Helical" evidence="6">
    <location>
        <begin position="502"/>
        <end position="524"/>
    </location>
</feature>
<dbReference type="Pfam" id="PF07970">
    <property type="entry name" value="COPIIcoated_ERV"/>
    <property type="match status" value="1"/>
</dbReference>
<comment type="subcellular location">
    <subcellularLocation>
        <location evidence="6">Endoplasmic reticulum membrane</location>
        <topology evidence="6">Multi-pass membrane protein</topology>
    </subcellularLocation>
    <subcellularLocation>
        <location evidence="6">Endoplasmic reticulum-Golgi intermediate compartment membrane</location>
        <topology evidence="6">Multi-pass membrane protein</topology>
    </subcellularLocation>
    <subcellularLocation>
        <location evidence="6">Golgi apparatus membrane</location>
        <topology evidence="6">Multi-pass membrane protein</topology>
    </subcellularLocation>
    <subcellularLocation>
        <location evidence="1">Membrane</location>
        <topology evidence="1">Multi-pass membrane protein</topology>
    </subcellularLocation>
</comment>
<evidence type="ECO:0000256" key="5">
    <source>
        <dbReference type="ARBA" id="ARBA00023136"/>
    </source>
</evidence>
<dbReference type="VEuPathDB" id="FungiDB:MFRU_031g01100"/>
<organism evidence="9 10">
    <name type="scientific">Monilinia fructicola</name>
    <name type="common">Brown rot fungus</name>
    <name type="synonym">Ciboria fructicola</name>
    <dbReference type="NCBI Taxonomy" id="38448"/>
    <lineage>
        <taxon>Eukaryota</taxon>
        <taxon>Fungi</taxon>
        <taxon>Dikarya</taxon>
        <taxon>Ascomycota</taxon>
        <taxon>Pezizomycotina</taxon>
        <taxon>Leotiomycetes</taxon>
        <taxon>Helotiales</taxon>
        <taxon>Sclerotiniaceae</taxon>
        <taxon>Monilinia</taxon>
    </lineage>
</organism>
<dbReference type="EMBL" id="VICG01000007">
    <property type="protein sequence ID" value="KAA8570434.1"/>
    <property type="molecule type" value="Genomic_DNA"/>
</dbReference>
<dbReference type="GO" id="GO:0033116">
    <property type="term" value="C:endoplasmic reticulum-Golgi intermediate compartment membrane"/>
    <property type="evidence" value="ECO:0007669"/>
    <property type="project" value="UniProtKB-SubCell"/>
</dbReference>
<comment type="function">
    <text evidence="6">Plays a role in transport between endoplasmic reticulum and Golgi.</text>
</comment>
<evidence type="ECO:0000256" key="3">
    <source>
        <dbReference type="ARBA" id="ARBA00022692"/>
    </source>
</evidence>
<feature type="domain" description="Endoplasmic reticulum vesicle transporter N-terminal" evidence="8">
    <location>
        <begin position="131"/>
        <end position="210"/>
    </location>
</feature>
<evidence type="ECO:0000259" key="8">
    <source>
        <dbReference type="Pfam" id="PF13850"/>
    </source>
</evidence>
<dbReference type="GO" id="GO:0006888">
    <property type="term" value="P:endoplasmic reticulum to Golgi vesicle-mediated transport"/>
    <property type="evidence" value="ECO:0007669"/>
    <property type="project" value="UniProtKB-UniRule"/>
</dbReference>
<comment type="caution">
    <text evidence="9">The sequence shown here is derived from an EMBL/GenBank/DDBJ whole genome shotgun (WGS) entry which is preliminary data.</text>
</comment>
<dbReference type="GO" id="GO:0000139">
    <property type="term" value="C:Golgi membrane"/>
    <property type="evidence" value="ECO:0007669"/>
    <property type="project" value="UniProtKB-SubCell"/>
</dbReference>
<keyword evidence="5 6" id="KW-0472">Membrane</keyword>
<evidence type="ECO:0000256" key="2">
    <source>
        <dbReference type="ARBA" id="ARBA00005648"/>
    </source>
</evidence>